<dbReference type="EMBL" id="LR792683">
    <property type="protein sequence ID" value="CAB3393283.1"/>
    <property type="molecule type" value="Genomic_DNA"/>
</dbReference>
<dbReference type="AlphaFoldDB" id="A0A2K8N8M2"/>
<dbReference type="OrthoDB" id="9796595at2"/>
<gene>
    <name evidence="4" type="ORF">COOX1_1832</name>
    <name evidence="3" type="ORF">CVV65_08515</name>
</gene>
<reference evidence="5" key="1">
    <citation type="submission" date="2017-11" db="EMBL/GenBank/DDBJ databases">
        <title>Complete Genome Sequence of Kyrpidia sp. Strain EA-1, a thermophilic, hydrogen-oxidizing Bacterium, isolated from the Azores.</title>
        <authorList>
            <person name="Reiner J.E."/>
            <person name="Lapp C.J."/>
            <person name="Bunk B."/>
            <person name="Gescher J."/>
        </authorList>
    </citation>
    <scope>NUCLEOTIDE SEQUENCE [LARGE SCALE GENOMIC DNA]</scope>
    <source>
        <strain evidence="5">EA-1</strain>
    </source>
</reference>
<feature type="domain" description="Transcriptional regulator DauR-like HTH" evidence="2">
    <location>
        <begin position="148"/>
        <end position="209"/>
    </location>
</feature>
<evidence type="ECO:0000313" key="3">
    <source>
        <dbReference type="EMBL" id="ATY84960.1"/>
    </source>
</evidence>
<evidence type="ECO:0000259" key="2">
    <source>
        <dbReference type="Pfam" id="PF13309"/>
    </source>
</evidence>
<evidence type="ECO:0000313" key="6">
    <source>
        <dbReference type="Proteomes" id="UP000502196"/>
    </source>
</evidence>
<dbReference type="KEGG" id="kyr:CVV65_08515"/>
<sequence>MGEKELLFRNIQTLMETLGRLLGEDCEVVLHDFDHPERSIVAIINNRVTNRQVGDPISEYAWKVLRRGLEENEHAIVYRTYTKEGKRIRSTNVFLRDAGDRVVGCVSFNQDLSRLEWIRGWVDSFLRDDGDSVDEVADEFAHDVMAILNKMVEQTIAGPGKEIHRLTKDEKLMIIEELDEKGAFLIKGAVDLIASQLGVSRYTIYNYLDEIRAKNRMM</sequence>
<reference evidence="4 6" key="3">
    <citation type="submission" date="2020-04" db="EMBL/GenBank/DDBJ databases">
        <authorList>
            <person name="Hogendoorn C."/>
        </authorList>
    </citation>
    <scope>NUCLEOTIDE SEQUENCE [LARGE SCALE GENOMIC DNA]</scope>
    <source>
        <strain evidence="4">COOX1</strain>
    </source>
</reference>
<evidence type="ECO:0000313" key="4">
    <source>
        <dbReference type="EMBL" id="CAB3393283.1"/>
    </source>
</evidence>
<evidence type="ECO:0000313" key="5">
    <source>
        <dbReference type="Proteomes" id="UP000231932"/>
    </source>
</evidence>
<name>A0A2K8N8M2_9BACL</name>
<dbReference type="EMBL" id="CP024955">
    <property type="protein sequence ID" value="ATY84960.1"/>
    <property type="molecule type" value="Genomic_DNA"/>
</dbReference>
<protein>
    <submittedName>
        <fullName evidence="3">Uncharacterized protein</fullName>
    </submittedName>
</protein>
<proteinExistence type="predicted"/>
<keyword evidence="5" id="KW-1185">Reference proteome</keyword>
<dbReference type="InterPro" id="IPR039445">
    <property type="entry name" value="DauR-like_HTH"/>
</dbReference>
<dbReference type="Pfam" id="PF13309">
    <property type="entry name" value="HTH_22"/>
    <property type="match status" value="1"/>
</dbReference>
<dbReference type="InterPro" id="IPR013559">
    <property type="entry name" value="YheO"/>
</dbReference>
<dbReference type="PANTHER" id="PTHR35568:SF1">
    <property type="entry name" value="TRANSCRIPTIONAL REGULATOR DAUR"/>
    <property type="match status" value="1"/>
</dbReference>
<dbReference type="Pfam" id="PF08348">
    <property type="entry name" value="PAS_6"/>
    <property type="match status" value="1"/>
</dbReference>
<dbReference type="RefSeq" id="WP_100667759.1">
    <property type="nucleotide sequence ID" value="NZ_CP024955.1"/>
</dbReference>
<dbReference type="Proteomes" id="UP000231932">
    <property type="component" value="Chromosome"/>
</dbReference>
<evidence type="ECO:0000259" key="1">
    <source>
        <dbReference type="Pfam" id="PF08348"/>
    </source>
</evidence>
<organism evidence="3 5">
    <name type="scientific">Kyrpidia spormannii</name>
    <dbReference type="NCBI Taxonomy" id="2055160"/>
    <lineage>
        <taxon>Bacteria</taxon>
        <taxon>Bacillati</taxon>
        <taxon>Bacillota</taxon>
        <taxon>Bacilli</taxon>
        <taxon>Bacillales</taxon>
        <taxon>Alicyclobacillaceae</taxon>
        <taxon>Kyrpidia</taxon>
    </lineage>
</organism>
<dbReference type="Proteomes" id="UP000502196">
    <property type="component" value="Chromosome"/>
</dbReference>
<reference evidence="3" key="2">
    <citation type="journal article" date="2018" name="Genome Announc.">
        <title>Complete Genome Sequence of Kyrpidia sp. Strain EA-1, a Thermophilic Knallgas Bacterium, Isolated from the Azores.</title>
        <authorList>
            <person name="Reiner J.E."/>
            <person name="Lapp C.J."/>
            <person name="Bunk B."/>
            <person name="Sproer C."/>
            <person name="Overmann J."/>
            <person name="Gescher J."/>
        </authorList>
    </citation>
    <scope>NUCLEOTIDE SEQUENCE</scope>
    <source>
        <strain evidence="3">EA-1</strain>
    </source>
</reference>
<dbReference type="PANTHER" id="PTHR35568">
    <property type="entry name" value="TRANSCRIPTIONAL REGULATOR DAUR"/>
    <property type="match status" value="1"/>
</dbReference>
<accession>A0A2K8N8M2</accession>
<dbReference type="InterPro" id="IPR039446">
    <property type="entry name" value="DauR-like"/>
</dbReference>
<feature type="domain" description="YheO-like" evidence="1">
    <location>
        <begin position="10"/>
        <end position="116"/>
    </location>
</feature>